<sequence length="842" mass="90090">MPVFFFMRPQKAEALVSLAQCFAAKGTASATAGSSAAAAAVASVPTSDVTNTVTTAQGTAGTDWSACFMKGLTKVIAKTLLHTFTQSIVNWINTGFEGSPSFITNPEGFLNDIADQTIGRVIEDISPLLCSPFRLDIKFALGLNMSLNTREEIHCRLTDVIANVRGAYDGFVAGTVGSGNLSNWIHIAGTPQNNPYGAYIATTNKLSASITSATGQQIKLLDWGKGFKSWRSCKKWGPDIKEGNPPRVVRKGACIEEGPIKTPGSIIQDQATGALGTTLRELEVADEIDEVVGALINQLLVKVMSAGGGLLGASSGGGSSGGSATGSLATNPNFVLANADAKTPEGINCRLRYYPATVEDPEGSGVYVPDNSAASALNNSNQVWTDNLGVGKTVGVTGNDTRPLVPAKYIKQGVAEPVSVEKDPGQTWEVYFAKIRAGCENEWNTLIDNASTVGLGKYTGGSVTTSDKPTTPQTQTVEGNMAQGKRVTQSSSCVGFPLFLPEPYAYVAVDGNRSPGNAYIATIACTQREANPWWEVDLETNDRSNKKETETKEITSIRIYGAGSWNNGTDLGNNALFSPGVIVSVLDSNRMTVYTVAGLLRIDSQRPFVEASIPKIRGRYVRIEAKMEPGKAPRPLLIAEVEVFGTQIRLDASGNTTAPIVPFGFSSIKPQNLPRPEPGVTFGWSNITFVPNQSQSKAEEGIRLRARFYECKNEQNCTGKDDEFQQNPSPFTNWFTQLELTYSVQNVRSNKFAIMPSSGGYIYNTDPDTGVLVEPPPNCDEECVHGIVFAKNLSVENYSINVSMTGTLNTGTKAKKPLRLVVEVLDRTGIPIGSAIANFVTQ</sequence>
<protein>
    <recommendedName>
        <fullName evidence="3">F5/8 type C domain-containing protein</fullName>
    </recommendedName>
</protein>
<reference evidence="1 2" key="1">
    <citation type="journal article" date="2016" name="Nat. Commun.">
        <title>Thousands of microbial genomes shed light on interconnected biogeochemical processes in an aquifer system.</title>
        <authorList>
            <person name="Anantharaman K."/>
            <person name="Brown C.T."/>
            <person name="Hug L.A."/>
            <person name="Sharon I."/>
            <person name="Castelle C.J."/>
            <person name="Probst A.J."/>
            <person name="Thomas B.C."/>
            <person name="Singh A."/>
            <person name="Wilkins M.J."/>
            <person name="Karaoz U."/>
            <person name="Brodie E.L."/>
            <person name="Williams K.H."/>
            <person name="Hubbard S.S."/>
            <person name="Banfield J.F."/>
        </authorList>
    </citation>
    <scope>NUCLEOTIDE SEQUENCE [LARGE SCALE GENOMIC DNA]</scope>
</reference>
<dbReference type="Gene3D" id="2.60.120.260">
    <property type="entry name" value="Galactose-binding domain-like"/>
    <property type="match status" value="1"/>
</dbReference>
<organism evidence="1 2">
    <name type="scientific">Candidatus Taylorbacteria bacterium RIFCSPHIGHO2_01_FULL_51_15</name>
    <dbReference type="NCBI Taxonomy" id="1802304"/>
    <lineage>
        <taxon>Bacteria</taxon>
        <taxon>Candidatus Tayloriibacteriota</taxon>
    </lineage>
</organism>
<proteinExistence type="predicted"/>
<evidence type="ECO:0008006" key="3">
    <source>
        <dbReference type="Google" id="ProtNLM"/>
    </source>
</evidence>
<dbReference type="Proteomes" id="UP000178121">
    <property type="component" value="Unassembled WGS sequence"/>
</dbReference>
<gene>
    <name evidence="1" type="ORF">A2849_00550</name>
</gene>
<accession>A0A1G2MDM0</accession>
<dbReference type="PANTHER" id="PTHR45713">
    <property type="entry name" value="FTP DOMAIN-CONTAINING PROTEIN"/>
    <property type="match status" value="1"/>
</dbReference>
<dbReference type="EMBL" id="MHRI01000011">
    <property type="protein sequence ID" value="OHA21269.1"/>
    <property type="molecule type" value="Genomic_DNA"/>
</dbReference>
<evidence type="ECO:0000313" key="1">
    <source>
        <dbReference type="EMBL" id="OHA21269.1"/>
    </source>
</evidence>
<dbReference type="AlphaFoldDB" id="A0A1G2MDM0"/>
<name>A0A1G2MDM0_9BACT</name>
<dbReference type="InterPro" id="IPR008979">
    <property type="entry name" value="Galactose-bd-like_sf"/>
</dbReference>
<dbReference type="PANTHER" id="PTHR45713:SF6">
    <property type="entry name" value="F5_8 TYPE C DOMAIN-CONTAINING PROTEIN"/>
    <property type="match status" value="1"/>
</dbReference>
<dbReference type="InterPro" id="IPR051941">
    <property type="entry name" value="BG_Antigen-Binding_Lectin"/>
</dbReference>
<dbReference type="SUPFAM" id="SSF49785">
    <property type="entry name" value="Galactose-binding domain-like"/>
    <property type="match status" value="1"/>
</dbReference>
<comment type="caution">
    <text evidence="1">The sequence shown here is derived from an EMBL/GenBank/DDBJ whole genome shotgun (WGS) entry which is preliminary data.</text>
</comment>
<evidence type="ECO:0000313" key="2">
    <source>
        <dbReference type="Proteomes" id="UP000178121"/>
    </source>
</evidence>